<sequence>MIFENVREKLKRTQRFVRTWNKLSKEVMAAKQARTTLVLVAKHNFAQCSMKKLYLPKDFFVNQDHDAGSIWKE</sequence>
<reference evidence="1 2" key="1">
    <citation type="journal article" date="2018" name="Sci. Rep.">
        <title>Genomic signatures of local adaptation to the degree of environmental predictability in rotifers.</title>
        <authorList>
            <person name="Franch-Gras L."/>
            <person name="Hahn C."/>
            <person name="Garcia-Roger E.M."/>
            <person name="Carmona M.J."/>
            <person name="Serra M."/>
            <person name="Gomez A."/>
        </authorList>
    </citation>
    <scope>NUCLEOTIDE SEQUENCE [LARGE SCALE GENOMIC DNA]</scope>
    <source>
        <strain evidence="1">HYR1</strain>
    </source>
</reference>
<keyword evidence="2" id="KW-1185">Reference proteome</keyword>
<accession>A0A3M7S8U5</accession>
<name>A0A3M7S8U5_BRAPC</name>
<gene>
    <name evidence="1" type="ORF">BpHYR1_054152</name>
</gene>
<comment type="caution">
    <text evidence="1">The sequence shown here is derived from an EMBL/GenBank/DDBJ whole genome shotgun (WGS) entry which is preliminary data.</text>
</comment>
<protein>
    <submittedName>
        <fullName evidence="1">Uncharacterized protein</fullName>
    </submittedName>
</protein>
<proteinExistence type="predicted"/>
<evidence type="ECO:0000313" key="1">
    <source>
        <dbReference type="EMBL" id="RNA32216.1"/>
    </source>
</evidence>
<dbReference type="Proteomes" id="UP000276133">
    <property type="component" value="Unassembled WGS sequence"/>
</dbReference>
<dbReference type="AlphaFoldDB" id="A0A3M7S8U5"/>
<dbReference type="EMBL" id="REGN01001830">
    <property type="protein sequence ID" value="RNA32216.1"/>
    <property type="molecule type" value="Genomic_DNA"/>
</dbReference>
<evidence type="ECO:0000313" key="2">
    <source>
        <dbReference type="Proteomes" id="UP000276133"/>
    </source>
</evidence>
<organism evidence="1 2">
    <name type="scientific">Brachionus plicatilis</name>
    <name type="common">Marine rotifer</name>
    <name type="synonym">Brachionus muelleri</name>
    <dbReference type="NCBI Taxonomy" id="10195"/>
    <lineage>
        <taxon>Eukaryota</taxon>
        <taxon>Metazoa</taxon>
        <taxon>Spiralia</taxon>
        <taxon>Gnathifera</taxon>
        <taxon>Rotifera</taxon>
        <taxon>Eurotatoria</taxon>
        <taxon>Monogononta</taxon>
        <taxon>Pseudotrocha</taxon>
        <taxon>Ploima</taxon>
        <taxon>Brachionidae</taxon>
        <taxon>Brachionus</taxon>
    </lineage>
</organism>